<dbReference type="PRINTS" id="PR00081">
    <property type="entry name" value="GDHRDH"/>
</dbReference>
<sequence>MEPGSKTTRWFNSSEGSPLSTATPIPVRSPLTSALAGATAVLIGGSSGIGLAAGVLLRSVGARVVLVGRDPDRLAAAVSRVRSAGPDRDADDAVLAVAGDGGDERVLAEAFDRAGQVDHVYVTAGGVGGTGPVTELSVDRIRTSFDSRLGAAFTAARTAATRLPAGGSLTFSSGILVVRPAPGMSAPLSVAGAVETLTTALAVELAPARLRVNAIRYGRIDTPLLRSVPGHDTDDAIAAAGSTTPLGRVGTAEEAAATALFLMANNYVTGQIITIDGGETLT</sequence>
<dbReference type="EMBL" id="JADKYB010000008">
    <property type="protein sequence ID" value="MBM9506302.1"/>
    <property type="molecule type" value="Genomic_DNA"/>
</dbReference>
<keyword evidence="2" id="KW-0560">Oxidoreductase</keyword>
<reference evidence="4 5" key="1">
    <citation type="submission" date="2021-01" db="EMBL/GenBank/DDBJ databases">
        <title>Streptomyces acididurans sp. nov., isolated from a peat swamp forest soil.</title>
        <authorList>
            <person name="Chantavorakit T."/>
            <person name="Duangmal K."/>
        </authorList>
    </citation>
    <scope>NUCLEOTIDE SEQUENCE [LARGE SCALE GENOMIC DNA]</scope>
    <source>
        <strain evidence="4 5">KK5PA1</strain>
    </source>
</reference>
<evidence type="ECO:0000256" key="3">
    <source>
        <dbReference type="SAM" id="MobiDB-lite"/>
    </source>
</evidence>
<evidence type="ECO:0000256" key="2">
    <source>
        <dbReference type="ARBA" id="ARBA00023002"/>
    </source>
</evidence>
<evidence type="ECO:0000313" key="5">
    <source>
        <dbReference type="Proteomes" id="UP000749040"/>
    </source>
</evidence>
<dbReference type="Proteomes" id="UP000749040">
    <property type="component" value="Unassembled WGS sequence"/>
</dbReference>
<dbReference type="SUPFAM" id="SSF51735">
    <property type="entry name" value="NAD(P)-binding Rossmann-fold domains"/>
    <property type="match status" value="1"/>
</dbReference>
<dbReference type="InterPro" id="IPR051122">
    <property type="entry name" value="SDR_DHRS6-like"/>
</dbReference>
<dbReference type="Gene3D" id="3.40.50.720">
    <property type="entry name" value="NAD(P)-binding Rossmann-like Domain"/>
    <property type="match status" value="1"/>
</dbReference>
<feature type="compositionally biased region" description="Polar residues" evidence="3">
    <location>
        <begin position="1"/>
        <end position="23"/>
    </location>
</feature>
<evidence type="ECO:0000256" key="1">
    <source>
        <dbReference type="ARBA" id="ARBA00006484"/>
    </source>
</evidence>
<accession>A0ABS2TU03</accession>
<name>A0ABS2TU03_9ACTN</name>
<evidence type="ECO:0000313" key="4">
    <source>
        <dbReference type="EMBL" id="MBM9506302.1"/>
    </source>
</evidence>
<dbReference type="InterPro" id="IPR002347">
    <property type="entry name" value="SDR_fam"/>
</dbReference>
<comment type="similarity">
    <text evidence="1">Belongs to the short-chain dehydrogenases/reductases (SDR) family.</text>
</comment>
<protein>
    <submittedName>
        <fullName evidence="4">SDR family oxidoreductase</fullName>
    </submittedName>
</protein>
<dbReference type="InterPro" id="IPR036291">
    <property type="entry name" value="NAD(P)-bd_dom_sf"/>
</dbReference>
<proteinExistence type="inferred from homology"/>
<keyword evidence="5" id="KW-1185">Reference proteome</keyword>
<organism evidence="4 5">
    <name type="scientific">Actinacidiphila acididurans</name>
    <dbReference type="NCBI Taxonomy" id="2784346"/>
    <lineage>
        <taxon>Bacteria</taxon>
        <taxon>Bacillati</taxon>
        <taxon>Actinomycetota</taxon>
        <taxon>Actinomycetes</taxon>
        <taxon>Kitasatosporales</taxon>
        <taxon>Streptomycetaceae</taxon>
        <taxon>Actinacidiphila</taxon>
    </lineage>
</organism>
<feature type="region of interest" description="Disordered" evidence="3">
    <location>
        <begin position="1"/>
        <end position="25"/>
    </location>
</feature>
<gene>
    <name evidence="4" type="ORF">ITX44_17440</name>
</gene>
<comment type="caution">
    <text evidence="4">The sequence shown here is derived from an EMBL/GenBank/DDBJ whole genome shotgun (WGS) entry which is preliminary data.</text>
</comment>
<dbReference type="PANTHER" id="PTHR43477:SF1">
    <property type="entry name" value="DIHYDROANTICAPSIN 7-DEHYDROGENASE"/>
    <property type="match status" value="1"/>
</dbReference>
<dbReference type="Pfam" id="PF13561">
    <property type="entry name" value="adh_short_C2"/>
    <property type="match status" value="1"/>
</dbReference>
<dbReference type="PANTHER" id="PTHR43477">
    <property type="entry name" value="DIHYDROANTICAPSIN 7-DEHYDROGENASE"/>
    <property type="match status" value="1"/>
</dbReference>